<keyword evidence="1" id="KW-0175">Coiled coil</keyword>
<proteinExistence type="predicted"/>
<dbReference type="AlphaFoldDB" id="A0AAV7NKB0"/>
<organism evidence="4 5">
    <name type="scientific">Pleurodeles waltl</name>
    <name type="common">Iberian ribbed newt</name>
    <dbReference type="NCBI Taxonomy" id="8319"/>
    <lineage>
        <taxon>Eukaryota</taxon>
        <taxon>Metazoa</taxon>
        <taxon>Chordata</taxon>
        <taxon>Craniata</taxon>
        <taxon>Vertebrata</taxon>
        <taxon>Euteleostomi</taxon>
        <taxon>Amphibia</taxon>
        <taxon>Batrachia</taxon>
        <taxon>Caudata</taxon>
        <taxon>Salamandroidea</taxon>
        <taxon>Salamandridae</taxon>
        <taxon>Pleurodelinae</taxon>
        <taxon>Pleurodeles</taxon>
    </lineage>
</organism>
<dbReference type="Proteomes" id="UP001066276">
    <property type="component" value="Chromosome 8"/>
</dbReference>
<keyword evidence="5" id="KW-1185">Reference proteome</keyword>
<keyword evidence="3" id="KW-0472">Membrane</keyword>
<evidence type="ECO:0000313" key="4">
    <source>
        <dbReference type="EMBL" id="KAJ1115537.1"/>
    </source>
</evidence>
<accession>A0AAV7NKB0</accession>
<evidence type="ECO:0000256" key="1">
    <source>
        <dbReference type="SAM" id="Coils"/>
    </source>
</evidence>
<comment type="caution">
    <text evidence="4">The sequence shown here is derived from an EMBL/GenBank/DDBJ whole genome shotgun (WGS) entry which is preliminary data.</text>
</comment>
<keyword evidence="3" id="KW-0812">Transmembrane</keyword>
<feature type="compositionally biased region" description="Polar residues" evidence="2">
    <location>
        <begin position="13"/>
        <end position="25"/>
    </location>
</feature>
<gene>
    <name evidence="4" type="ORF">NDU88_003761</name>
</gene>
<keyword evidence="3" id="KW-1133">Transmembrane helix</keyword>
<evidence type="ECO:0000256" key="2">
    <source>
        <dbReference type="SAM" id="MobiDB-lite"/>
    </source>
</evidence>
<feature type="region of interest" description="Disordered" evidence="2">
    <location>
        <begin position="1"/>
        <end position="50"/>
    </location>
</feature>
<evidence type="ECO:0000256" key="3">
    <source>
        <dbReference type="SAM" id="Phobius"/>
    </source>
</evidence>
<feature type="coiled-coil region" evidence="1">
    <location>
        <begin position="64"/>
        <end position="126"/>
    </location>
</feature>
<reference evidence="4" key="1">
    <citation type="journal article" date="2022" name="bioRxiv">
        <title>Sequencing and chromosome-scale assembly of the giantPleurodeles waltlgenome.</title>
        <authorList>
            <person name="Brown T."/>
            <person name="Elewa A."/>
            <person name="Iarovenko S."/>
            <person name="Subramanian E."/>
            <person name="Araus A.J."/>
            <person name="Petzold A."/>
            <person name="Susuki M."/>
            <person name="Suzuki K.-i.T."/>
            <person name="Hayashi T."/>
            <person name="Toyoda A."/>
            <person name="Oliveira C."/>
            <person name="Osipova E."/>
            <person name="Leigh N.D."/>
            <person name="Simon A."/>
            <person name="Yun M.H."/>
        </authorList>
    </citation>
    <scope>NUCLEOTIDE SEQUENCE</scope>
    <source>
        <strain evidence="4">20211129_DDA</strain>
        <tissue evidence="4">Liver</tissue>
    </source>
</reference>
<dbReference type="EMBL" id="JANPWB010000012">
    <property type="protein sequence ID" value="KAJ1115537.1"/>
    <property type="molecule type" value="Genomic_DNA"/>
</dbReference>
<protein>
    <submittedName>
        <fullName evidence="4">Uncharacterized protein</fullName>
    </submittedName>
</protein>
<feature type="transmembrane region" description="Helical" evidence="3">
    <location>
        <begin position="129"/>
        <end position="148"/>
    </location>
</feature>
<sequence length="194" mass="21794">MMTSTKSKRDQSVQEMLTRSHPSQSKHADAPAQTQGLADKGDAEDDGAAPVTKGFLTSLFNSQRTDLQELRRDFSQEMRELRADLTSLGERESGMADNEISRGDKVEQLQQEIICLRERQQQLQIAPRIWKIIPVATIYALGGLLMGLKGTTSKSMLRLCFALSWAQRVSRRSYWTGSTEQADYRELGRALPTS</sequence>
<evidence type="ECO:0000313" key="5">
    <source>
        <dbReference type="Proteomes" id="UP001066276"/>
    </source>
</evidence>
<name>A0AAV7NKB0_PLEWA</name>